<proteinExistence type="predicted"/>
<dbReference type="EMBL" id="FQUQ01000003">
    <property type="protein sequence ID" value="SHF70343.1"/>
    <property type="molecule type" value="Genomic_DNA"/>
</dbReference>
<dbReference type="Proteomes" id="UP000184287">
    <property type="component" value="Unassembled WGS sequence"/>
</dbReference>
<dbReference type="InterPro" id="IPR029278">
    <property type="entry name" value="Imm26"/>
</dbReference>
<accession>A0A1M5DTM3</accession>
<dbReference type="OrthoDB" id="1814150at2"/>
<keyword evidence="2" id="KW-1185">Reference proteome</keyword>
<reference evidence="2" key="1">
    <citation type="submission" date="2016-11" db="EMBL/GenBank/DDBJ databases">
        <authorList>
            <person name="Varghese N."/>
            <person name="Submissions S."/>
        </authorList>
    </citation>
    <scope>NUCLEOTIDE SEQUENCE [LARGE SCALE GENOMIC DNA]</scope>
    <source>
        <strain evidence="2">DSM 16990</strain>
    </source>
</reference>
<dbReference type="AlphaFoldDB" id="A0A1M5DTM3"/>
<organism evidence="1 2">
    <name type="scientific">Pedobacter caeni</name>
    <dbReference type="NCBI Taxonomy" id="288992"/>
    <lineage>
        <taxon>Bacteria</taxon>
        <taxon>Pseudomonadati</taxon>
        <taxon>Bacteroidota</taxon>
        <taxon>Sphingobacteriia</taxon>
        <taxon>Sphingobacteriales</taxon>
        <taxon>Sphingobacteriaceae</taxon>
        <taxon>Pedobacter</taxon>
    </lineage>
</organism>
<name>A0A1M5DTM3_9SPHI</name>
<protein>
    <submittedName>
        <fullName evidence="1">Immunity protein 26</fullName>
    </submittedName>
</protein>
<dbReference type="STRING" id="288992.SAMN04488522_103382"/>
<dbReference type="RefSeq" id="WP_073232183.1">
    <property type="nucleotide sequence ID" value="NZ_FQUQ01000003.1"/>
</dbReference>
<dbReference type="Pfam" id="PF15428">
    <property type="entry name" value="Imm26"/>
    <property type="match status" value="1"/>
</dbReference>
<evidence type="ECO:0000313" key="2">
    <source>
        <dbReference type="Proteomes" id="UP000184287"/>
    </source>
</evidence>
<evidence type="ECO:0000313" key="1">
    <source>
        <dbReference type="EMBL" id="SHF70343.1"/>
    </source>
</evidence>
<sequence length="385" mass="44723">MKEIQFELSNEQREYLGLIPVEKNWELVALNEMYLYFDGDTIRKKISVSGNSYFEQELNEKTAENRTILLPKTVKGKPKKLNFTATQSFSPLGIYFRFSGDGYLTIASYTTQTEYYSENLGEGKGLDDLRSWLRQWVAESTEDDLKEIHAFKTAERKHCQYKEGDFFTFKVGRRAWGFGRILIDIAQRVKKDKLKEGKNYGLTNLMGKALLVKVYHKISHTDEVDLDELSQTLALPSTAMMDNHFYYGEKRIIGHQALRAEEYDMLISYSKSISHGDQSIYLQYGFIYKEAAQSEFNKYLIQEDEDVCGGIENPYRNEGIGFSFDTTYLKECIAEKSNLPFWNSDYFDIKCDLRNPANIEIKREIFSFFGLDADKDYEGNLKMLS</sequence>
<gene>
    <name evidence="1" type="ORF">SAMN04488522_103382</name>
</gene>